<dbReference type="Pfam" id="PF03729">
    <property type="entry name" value="DUF308"/>
    <property type="match status" value="1"/>
</dbReference>
<dbReference type="NCBIfam" id="NF007577">
    <property type="entry name" value="PRK10209.1"/>
    <property type="match status" value="1"/>
</dbReference>
<organism evidence="2 3">
    <name type="scientific">[Enterobacter] lignolyticus</name>
    <dbReference type="NCBI Taxonomy" id="1334193"/>
    <lineage>
        <taxon>Bacteria</taxon>
        <taxon>Pseudomonadati</taxon>
        <taxon>Pseudomonadota</taxon>
        <taxon>Gammaproteobacteria</taxon>
        <taxon>Enterobacterales</taxon>
        <taxon>Enterobacteriaceae</taxon>
        <taxon>Pluralibacter</taxon>
    </lineage>
</organism>
<keyword evidence="1" id="KW-1133">Transmembrane helix</keyword>
<feature type="transmembrane region" description="Helical" evidence="1">
    <location>
        <begin position="50"/>
        <end position="69"/>
    </location>
</feature>
<dbReference type="AlphaFoldDB" id="A0A806X6E5"/>
<dbReference type="InterPro" id="IPR005325">
    <property type="entry name" value="DUF308_memb"/>
</dbReference>
<dbReference type="OrthoDB" id="6591996at2"/>
<dbReference type="PANTHER" id="PTHR34989:SF1">
    <property type="entry name" value="PROTEIN HDED"/>
    <property type="match status" value="1"/>
</dbReference>
<sequence>MLNISQDIVSKLDVSILKKQKNLLIFIACLMFIGGILFIIFPFFSGDILSIILGVVLICSSIAFIAVMIKNRVHNFWPVVSGILVSIAYLVMGYFFITAPELGMFAIATLLACLFSLGGIIRIMAWFRQRQVKGSWLQVVIGVLDLFIAWCFISAAPQASIVMVSMVVGIELIISAFSCFGLARLFSQSRG</sequence>
<feature type="transmembrane region" description="Helical" evidence="1">
    <location>
        <begin position="76"/>
        <end position="97"/>
    </location>
</feature>
<gene>
    <name evidence="2" type="ORF">AO703_01690</name>
</gene>
<feature type="transmembrane region" description="Helical" evidence="1">
    <location>
        <begin position="23"/>
        <end position="44"/>
    </location>
</feature>
<feature type="transmembrane region" description="Helical" evidence="1">
    <location>
        <begin position="136"/>
        <end position="155"/>
    </location>
</feature>
<dbReference type="Proteomes" id="UP000069162">
    <property type="component" value="Chromosome"/>
</dbReference>
<dbReference type="InterPro" id="IPR052712">
    <property type="entry name" value="Acid_resist_chaperone_HdeD"/>
</dbReference>
<keyword evidence="1" id="KW-0812">Transmembrane</keyword>
<name>A0A806X6E5_9ENTR</name>
<evidence type="ECO:0000313" key="3">
    <source>
        <dbReference type="Proteomes" id="UP000069162"/>
    </source>
</evidence>
<dbReference type="EMBL" id="CP012871">
    <property type="protein sequence ID" value="ALR75073.1"/>
    <property type="molecule type" value="Genomic_DNA"/>
</dbReference>
<reference evidence="3" key="1">
    <citation type="submission" date="2015-10" db="EMBL/GenBank/DDBJ databases">
        <title>Complete Genome Sequencing of Klebsiella sp. strain G5.</title>
        <authorList>
            <person name="Chan K.-G."/>
            <person name="Chen J.-W."/>
        </authorList>
    </citation>
    <scope>NUCLEOTIDE SEQUENCE [LARGE SCALE GENOMIC DNA]</scope>
    <source>
        <strain evidence="3">G5</strain>
    </source>
</reference>
<dbReference type="KEGG" id="kle:AO703_01690"/>
<accession>A0A806X6E5</accession>
<dbReference type="PANTHER" id="PTHR34989">
    <property type="entry name" value="PROTEIN HDED"/>
    <property type="match status" value="1"/>
</dbReference>
<feature type="transmembrane region" description="Helical" evidence="1">
    <location>
        <begin position="161"/>
        <end position="186"/>
    </location>
</feature>
<keyword evidence="1" id="KW-0472">Membrane</keyword>
<dbReference type="RefSeq" id="WP_062740049.1">
    <property type="nucleotide sequence ID" value="NZ_CP012871.1"/>
</dbReference>
<protein>
    <submittedName>
        <fullName evidence="2">Acid-resistance protein</fullName>
    </submittedName>
</protein>
<proteinExistence type="predicted"/>
<evidence type="ECO:0000256" key="1">
    <source>
        <dbReference type="SAM" id="Phobius"/>
    </source>
</evidence>
<evidence type="ECO:0000313" key="2">
    <source>
        <dbReference type="EMBL" id="ALR75073.1"/>
    </source>
</evidence>
<feature type="transmembrane region" description="Helical" evidence="1">
    <location>
        <begin position="103"/>
        <end position="124"/>
    </location>
</feature>
<dbReference type="GO" id="GO:0005886">
    <property type="term" value="C:plasma membrane"/>
    <property type="evidence" value="ECO:0007669"/>
    <property type="project" value="TreeGrafter"/>
</dbReference>